<keyword evidence="3" id="KW-1185">Reference proteome</keyword>
<gene>
    <name evidence="2" type="ORF">NDU88_000034</name>
</gene>
<evidence type="ECO:0000313" key="2">
    <source>
        <dbReference type="EMBL" id="KAJ1079725.1"/>
    </source>
</evidence>
<dbReference type="EMBL" id="JANPWB010000022">
    <property type="protein sequence ID" value="KAJ1079725.1"/>
    <property type="molecule type" value="Genomic_DNA"/>
</dbReference>
<evidence type="ECO:0000313" key="3">
    <source>
        <dbReference type="Proteomes" id="UP001066276"/>
    </source>
</evidence>
<evidence type="ECO:0000256" key="1">
    <source>
        <dbReference type="SAM" id="MobiDB-lite"/>
    </source>
</evidence>
<proteinExistence type="predicted"/>
<dbReference type="AlphaFoldDB" id="A0AAV7KM05"/>
<organism evidence="2 3">
    <name type="scientific">Pleurodeles waltl</name>
    <name type="common">Iberian ribbed newt</name>
    <dbReference type="NCBI Taxonomy" id="8319"/>
    <lineage>
        <taxon>Eukaryota</taxon>
        <taxon>Metazoa</taxon>
        <taxon>Chordata</taxon>
        <taxon>Craniata</taxon>
        <taxon>Vertebrata</taxon>
        <taxon>Euteleostomi</taxon>
        <taxon>Amphibia</taxon>
        <taxon>Batrachia</taxon>
        <taxon>Caudata</taxon>
        <taxon>Salamandroidea</taxon>
        <taxon>Salamandridae</taxon>
        <taxon>Pleurodelinae</taxon>
        <taxon>Pleurodeles</taxon>
    </lineage>
</organism>
<reference evidence="2 3" key="1">
    <citation type="journal article" date="2022" name="bioRxiv">
        <title>Sequencing and chromosome-scale assembly of the giantPleurodeles waltlgenome.</title>
        <authorList>
            <person name="Brown T."/>
            <person name="Elewa A."/>
            <person name="Iarovenko S."/>
            <person name="Subramanian E."/>
            <person name="Araus A.J."/>
            <person name="Petzold A."/>
            <person name="Susuki M."/>
            <person name="Suzuki K.-i.T."/>
            <person name="Hayashi T."/>
            <person name="Toyoda A."/>
            <person name="Oliveira C."/>
            <person name="Osipova E."/>
            <person name="Leigh N.D."/>
            <person name="Simon A."/>
            <person name="Yun M.H."/>
        </authorList>
    </citation>
    <scope>NUCLEOTIDE SEQUENCE [LARGE SCALE GENOMIC DNA]</scope>
    <source>
        <strain evidence="2">20211129_DDA</strain>
        <tissue evidence="2">Liver</tissue>
    </source>
</reference>
<sequence length="170" mass="19493">MVRALSKHEGTVGNEKRYVLTELRPESQKRLLLFLHDPGDIRCHSDLMILQQEWTLRPCLQKYLPGLVMTEKTRDDRARSPQGDGTRRADPVHSLELEQRQKGQSGNLWEQALKECFDISAFLSLSDMPKKQMLSLRLLSSRSMSFSRRVRNSASCSGSIPTWSSTFVRS</sequence>
<comment type="caution">
    <text evidence="2">The sequence shown here is derived from an EMBL/GenBank/DDBJ whole genome shotgun (WGS) entry which is preliminary data.</text>
</comment>
<accession>A0AAV7KM05</accession>
<dbReference type="Proteomes" id="UP001066276">
    <property type="component" value="Unassembled WGS sequence"/>
</dbReference>
<feature type="region of interest" description="Disordered" evidence="1">
    <location>
        <begin position="71"/>
        <end position="92"/>
    </location>
</feature>
<name>A0AAV7KM05_PLEWA</name>
<protein>
    <submittedName>
        <fullName evidence="2">Uncharacterized protein</fullName>
    </submittedName>
</protein>